<feature type="signal peptide" evidence="1">
    <location>
        <begin position="1"/>
        <end position="27"/>
    </location>
</feature>
<name>A0A9D9NM44_9BACT</name>
<reference evidence="2" key="2">
    <citation type="journal article" date="2021" name="PeerJ">
        <title>Extensive microbial diversity within the chicken gut microbiome revealed by metagenomics and culture.</title>
        <authorList>
            <person name="Gilroy R."/>
            <person name="Ravi A."/>
            <person name="Getino M."/>
            <person name="Pursley I."/>
            <person name="Horton D.L."/>
            <person name="Alikhan N.F."/>
            <person name="Baker D."/>
            <person name="Gharbi K."/>
            <person name="Hall N."/>
            <person name="Watson M."/>
            <person name="Adriaenssens E.M."/>
            <person name="Foster-Nyarko E."/>
            <person name="Jarju S."/>
            <person name="Secka A."/>
            <person name="Antonio M."/>
            <person name="Oren A."/>
            <person name="Chaudhuri R.R."/>
            <person name="La Ragione R."/>
            <person name="Hildebrand F."/>
            <person name="Pallen M.J."/>
        </authorList>
    </citation>
    <scope>NUCLEOTIDE SEQUENCE</scope>
    <source>
        <strain evidence="2">2478</strain>
    </source>
</reference>
<evidence type="ECO:0000313" key="3">
    <source>
        <dbReference type="Proteomes" id="UP000823771"/>
    </source>
</evidence>
<accession>A0A9D9NM44</accession>
<evidence type="ECO:0000256" key="1">
    <source>
        <dbReference type="SAM" id="SignalP"/>
    </source>
</evidence>
<feature type="chain" id="PRO_5038651901" description="Lipoprotein" evidence="1">
    <location>
        <begin position="28"/>
        <end position="166"/>
    </location>
</feature>
<organism evidence="2 3">
    <name type="scientific">Candidatus Cryptobacteroides excrementipullorum</name>
    <dbReference type="NCBI Taxonomy" id="2840761"/>
    <lineage>
        <taxon>Bacteria</taxon>
        <taxon>Pseudomonadati</taxon>
        <taxon>Bacteroidota</taxon>
        <taxon>Bacteroidia</taxon>
        <taxon>Bacteroidales</taxon>
        <taxon>Candidatus Cryptobacteroides</taxon>
    </lineage>
</organism>
<evidence type="ECO:0008006" key="4">
    <source>
        <dbReference type="Google" id="ProtNLM"/>
    </source>
</evidence>
<comment type="caution">
    <text evidence="2">The sequence shown here is derived from an EMBL/GenBank/DDBJ whole genome shotgun (WGS) entry which is preliminary data.</text>
</comment>
<sequence length="166" mass="18174">MKKSFKFLSAAVLGLAAVACSSPEKMAEMAENVSVQCDPAVLEVVAGKINATVTVTYPADYFHPKAILEVTPVIVYEGGEAKMEPFVYQGEKVVDNYKVVPSDGSTVSEKVSFDYVPGMEKCYLELRSVVKYKNKSAEFPTRKVADGANTTYMPVSYTHLRAHETT</sequence>
<keyword evidence="1" id="KW-0732">Signal</keyword>
<dbReference type="EMBL" id="JADILZ010000059">
    <property type="protein sequence ID" value="MBO8478547.1"/>
    <property type="molecule type" value="Genomic_DNA"/>
</dbReference>
<reference evidence="2" key="1">
    <citation type="submission" date="2020-10" db="EMBL/GenBank/DDBJ databases">
        <authorList>
            <person name="Gilroy R."/>
        </authorList>
    </citation>
    <scope>NUCLEOTIDE SEQUENCE</scope>
    <source>
        <strain evidence="2">2478</strain>
    </source>
</reference>
<protein>
    <recommendedName>
        <fullName evidence="4">Lipoprotein</fullName>
    </recommendedName>
</protein>
<proteinExistence type="predicted"/>
<dbReference type="Proteomes" id="UP000823771">
    <property type="component" value="Unassembled WGS sequence"/>
</dbReference>
<gene>
    <name evidence="2" type="ORF">IAB80_06645</name>
</gene>
<dbReference type="PROSITE" id="PS51257">
    <property type="entry name" value="PROKAR_LIPOPROTEIN"/>
    <property type="match status" value="1"/>
</dbReference>
<evidence type="ECO:0000313" key="2">
    <source>
        <dbReference type="EMBL" id="MBO8478547.1"/>
    </source>
</evidence>
<dbReference type="AlphaFoldDB" id="A0A9D9NM44"/>